<feature type="compositionally biased region" description="Low complexity" evidence="5">
    <location>
        <begin position="825"/>
        <end position="845"/>
    </location>
</feature>
<evidence type="ECO:0000259" key="6">
    <source>
        <dbReference type="PROSITE" id="PS50280"/>
    </source>
</evidence>
<feature type="compositionally biased region" description="Low complexity" evidence="5">
    <location>
        <begin position="2083"/>
        <end position="2094"/>
    </location>
</feature>
<dbReference type="PANTHER" id="PTHR46462">
    <property type="entry name" value="UPSET, ISOFORM A"/>
    <property type="match status" value="1"/>
</dbReference>
<feature type="region of interest" description="Disordered" evidence="5">
    <location>
        <begin position="2576"/>
        <end position="2598"/>
    </location>
</feature>
<feature type="compositionally biased region" description="Low complexity" evidence="5">
    <location>
        <begin position="1043"/>
        <end position="1064"/>
    </location>
</feature>
<feature type="compositionally biased region" description="Pro residues" evidence="5">
    <location>
        <begin position="495"/>
        <end position="504"/>
    </location>
</feature>
<feature type="compositionally biased region" description="Low complexity" evidence="5">
    <location>
        <begin position="2707"/>
        <end position="2722"/>
    </location>
</feature>
<feature type="region of interest" description="Disordered" evidence="5">
    <location>
        <begin position="923"/>
        <end position="946"/>
    </location>
</feature>
<feature type="region of interest" description="Disordered" evidence="5">
    <location>
        <begin position="1034"/>
        <end position="1100"/>
    </location>
</feature>
<dbReference type="OrthoDB" id="1928087at2759"/>
<dbReference type="EMBL" id="DS231910">
    <property type="protein sequence ID" value="EDS45724.1"/>
    <property type="molecule type" value="Genomic_DNA"/>
</dbReference>
<dbReference type="SMART" id="SM00249">
    <property type="entry name" value="PHD"/>
    <property type="match status" value="1"/>
</dbReference>
<dbReference type="CDD" id="cd10529">
    <property type="entry name" value="SET_SETD5-like"/>
    <property type="match status" value="1"/>
</dbReference>
<feature type="region of interest" description="Disordered" evidence="5">
    <location>
        <begin position="776"/>
        <end position="845"/>
    </location>
</feature>
<feature type="compositionally biased region" description="Low complexity" evidence="5">
    <location>
        <begin position="1415"/>
        <end position="1429"/>
    </location>
</feature>
<feature type="region of interest" description="Disordered" evidence="5">
    <location>
        <begin position="1445"/>
        <end position="1506"/>
    </location>
</feature>
<feature type="compositionally biased region" description="Low complexity" evidence="5">
    <location>
        <begin position="2576"/>
        <end position="2591"/>
    </location>
</feature>
<dbReference type="InterPro" id="IPR013083">
    <property type="entry name" value="Znf_RING/FYVE/PHD"/>
</dbReference>
<feature type="compositionally biased region" description="Basic and acidic residues" evidence="5">
    <location>
        <begin position="2518"/>
        <end position="2527"/>
    </location>
</feature>
<feature type="domain" description="SET" evidence="6">
    <location>
        <begin position="1157"/>
        <end position="1289"/>
    </location>
</feature>
<feature type="compositionally biased region" description="Polar residues" evidence="5">
    <location>
        <begin position="554"/>
        <end position="578"/>
    </location>
</feature>
<dbReference type="SUPFAM" id="SSF82199">
    <property type="entry name" value="SET domain"/>
    <property type="match status" value="1"/>
</dbReference>
<evidence type="ECO:0000313" key="7">
    <source>
        <dbReference type="EMBL" id="EDS45724.1"/>
    </source>
</evidence>
<dbReference type="GO" id="GO:0006325">
    <property type="term" value="P:chromatin organization"/>
    <property type="evidence" value="ECO:0007669"/>
    <property type="project" value="UniProtKB-KW"/>
</dbReference>
<feature type="region of interest" description="Disordered" evidence="5">
    <location>
        <begin position="362"/>
        <end position="445"/>
    </location>
</feature>
<feature type="region of interest" description="Disordered" evidence="5">
    <location>
        <begin position="3005"/>
        <end position="3029"/>
    </location>
</feature>
<feature type="compositionally biased region" description="Low complexity" evidence="5">
    <location>
        <begin position="404"/>
        <end position="423"/>
    </location>
</feature>
<dbReference type="PROSITE" id="PS50280">
    <property type="entry name" value="SET"/>
    <property type="match status" value="1"/>
</dbReference>
<feature type="region of interest" description="Disordered" evidence="5">
    <location>
        <begin position="1380"/>
        <end position="1431"/>
    </location>
</feature>
<dbReference type="GO" id="GO:0034967">
    <property type="term" value="C:Set3 complex"/>
    <property type="evidence" value="ECO:0007669"/>
    <property type="project" value="TreeGrafter"/>
</dbReference>
<feature type="compositionally biased region" description="Low complexity" evidence="5">
    <location>
        <begin position="579"/>
        <end position="605"/>
    </location>
</feature>
<feature type="compositionally biased region" description="Low complexity" evidence="5">
    <location>
        <begin position="374"/>
        <end position="384"/>
    </location>
</feature>
<feature type="region of interest" description="Disordered" evidence="5">
    <location>
        <begin position="1779"/>
        <end position="2005"/>
    </location>
</feature>
<feature type="compositionally biased region" description="Basic residues" evidence="5">
    <location>
        <begin position="1080"/>
        <end position="1094"/>
    </location>
</feature>
<sequence length="3080" mass="329877">MSATSSISSTSAPNNNSKSSNSSSSGNNNSSNAPNIVILENQILDSNDVVAAAGLQQLSNAGTIKLTRDCALQYSNLINSYNSSSSSNNSTTGASNNGSAQMNTVNIIPGDASQTSSRVQVLSNVQLVSKGGSQPSTFSYVDASGKNFNVLTSSGKISTNKLISVPITKVKSFNHIGQQQQSTQQAQQTQILSSQLQQQKVTVPRSIQLVTRIPNSTISVSNGRVQQLTPTISSSSQPQYSIQQYADSGTAISSSSLDIKASTPVPVVSSTNNSSGKTTTTGKGKAASTSLKMMQNTPINHGGPKSAVGKGMSVSLKSVRNNSKSTVTGLNPQYYVKSSTNGTLQQSQPGTTTSIYTTSPAQAVYHNPTPHPPQQQQQQPMQYPITTVPSTGKGKGVYKTSKNQLIQLQQQQQQQQQPHQSPQRSVTPQSPSPIGTPYSVPLSTTSTRYQNYNSYSIPSSQPPTTTLAGSSYKTTYSNLYPANPSYDSSSVPMSEPTPPPPPHQIQPSMTVTGYTSTTGKGKKYGAPILNNNNNADGGNFTAITPVKMKGSGRGRNNSVSNYQPTDSNPAPYQQQQRYSASPSRPQQFQPSPIHQQQQNQQITTTSGGGGGRDDHYIINGQQMTDETSARILQSLSQKTAPPEQPTKYKPQQQFTFYGSDSVPQSPSSVPATFIPGSTNSGSSGGGVSNTNIPGIVYDPSDARFYDEKSDGRRTTSTSEIITYADNIPLREGYPPDYKCYPRVDDDHIGEEVRPAPVDTSNGRYFLLQAVMQDHTYFAPPPELKPPEPPPMLATAAPPVQTPTSVATPPVITPASLHQHLSKQKSSSPAPAITSSAGGSTIPSSSLATTISSTASVPAPLTQMSLSSLAAYTSSVVAAAGSISPAPTAVAGSNSSGGLDYMYQRQTGPQDDDANSVISTGSRNFNAMDNDLGEETETAPEGEGEDDSVTRCICDLTHDDGYMICCDKCSAWQHVDCMGIDRMNIPDEYNCEMCQPRAVDKNRARMLQLEKRKEQSLGTGTGGKGANQYTTGKALAGAKKNKPAGTGSKKNKAAAGAEGGVPAVPKKISKKTAENALNRLNGKRKELKKPSKKKVKTTEQNAEKMSNMIRTWIDNYERAITNHYSPELRARLQAFGKMQSQNPLLNSDRLIPAASVTNLMQKCTTVPHAGGKILISTGDIEPKTPIIEIRGKYMISSQHKQLQSLFNMAANGKLSNNKNAGPFLFLYQLTQGGMELCVDTRTYGNDARFIRRSCRPNAEILHNVDKGVVHLYIVSTSNIKANTEITIKHDEQLIQRVGGVVILTHTTVTKLCACGLIKDCQYSAQLSEGLLPPAAAVPALAPAPIPGPGDALANIGNTQPIPGIAQTPAYMAATGTTLNNSGMPALTPSGKPSKSKKNNGALADGEKKPPKKPRNSRSTSSNTDSTRLRSISSSGDSINEMLMYVQQQHQQQQQQQQHNRSLSHQPPMPMGGHAPLSPMHQPQQQPQQIPSQMISQQMHFMHQQSPTQLMPHQPLQLSQLPPLQQQQQLQPPVYMYSPTPPQPNHPPQIVMPPRTPPPPVSPVGLNNRPGFYTEIKSPMNSPPLNLSAAGPPPLVIPTAKLTPQAPPSPQPMPMLPVAPPPLREQHPEEKPRHLEMIHQQQQLHQQHIIEDVLKIKIKSPTASPVKRESAPSPTMTSMLSPPPPPPIPIAQRLLCAETLKNELFHSHFSPASPTPLPKSSPVKLEYPPLSPVVAPEIKLEQQPSRIPTPPPPTAPVAVKIEHEVKEELCVPDAVHMDPLPLVKKEEPLPQTHESPLKEQLPRPVTPPMLIEDVKEEPNLCDSLPGSPVKSCTGLAPGSVSSGNSTNSSPIASHHQLHLGGSGGSGKKKCPSSKDAAPAGGATTSTPTVKEEKKPSRKLTREERKMEAIVKAFEKMEQSQQRKQELKVQRKEGKRRSVSSSTPDEGTPCSSAKKRSLSSSQQKRKKKKSKSLSQHFGSPNQSRKKKVSKSSSSSSSKKASRSLCSDRPYESKAAELLLTFSQSAEQSQSSYFGDDVKPIAGEGPELLNNNNNNNNTAASVSNLPLLSSVCMLVEAAVGPLEQVAGSTPTGSSLTPSEQDFKFPQKAKTKKSMSREWLSGQVLENSATVPFRRITPDQDSGYMSEDKSHDYRPSSVTTPLGVDVGDANICIAAKKVEEFIAQNSPQPDELGSSSASTIVAASAAVVTTPVEPSHVQPQSNVSESAAVKKRWLRQAISEETDELTQASSSPPPPNGFTTPLKKRRVICTSEETTPQITQHQQPILSAQKIDFANHAPMTMSSVTNYSDRSMYWSNAVPTAYTEEKHAMDLSRTAPVVTPLVVQQQQPRIAPYKIVPIAQALTPLHFTDPDPLPLPPPPPAVVPPPVIQIHHQESHVEYTPRPQIIPSYEPLPPPASAVAAMVPASLLPPVVEPEPQQQPQQQQHVRIDVSYPTAEHQPSSSVRSIPRSKGSQKYIGSPAKFAPPSPADSQHSSSVAETPEKGSLAGSGGSSVANSDVDEDTEVKVEVRVAEPEVEEMSVDEVREESVVVPEVEPELKESSEVVHEEEVMDAGEVVVEQMEVSSTEMEETTTVVTVQEEEPPAKVEKIEPAVVVPVKPAEVVNGRDKLSRKVPEEECENNELEDLQKAIASFHSENIMTLISRNKKAKKGNREGSGGSKRQPKVKQSSFAKEEVSLTPPVSVSPMQPEHVEPVVSEPVEPSIEFVPSEPEPEIAPQPVPPPAPLVVTSEETSVSTLSRSYSHPSWVSTAEAYRDPPTEIRTSLSTLRPDIPPINFNSPSTYQSNAARNLLTSLSVGSEPLSSLTSFRSSSTFLDYPKPSPPAPVTTPSAVAATNVVPGSSIYQYRPSTEISNLLEKGFSSTRPSSFATLGTERVPSVTGVSGTPIATERTVTSSFLSSLASPKVTENLSTLGSSATAYPKIFTKTASSDPRLNPALTTPEPVAPITPKRKLSINEYRQRKMASCSSSTSATPSTGSETCTSSTVAATCSSSTSSSSSSSPGCGNVSSSLGSNDVSSSISKELSLELELELGGGKDETGDITVGTTMEPTSSTEEAGTCKQKLVIG</sequence>
<organism>
    <name type="scientific">Culex quinquefasciatus</name>
    <name type="common">Southern house mosquito</name>
    <name type="synonym">Culex pungens</name>
    <dbReference type="NCBI Taxonomy" id="7176"/>
    <lineage>
        <taxon>Eukaryota</taxon>
        <taxon>Metazoa</taxon>
        <taxon>Ecdysozoa</taxon>
        <taxon>Arthropoda</taxon>
        <taxon>Hexapoda</taxon>
        <taxon>Insecta</taxon>
        <taxon>Pterygota</taxon>
        <taxon>Neoptera</taxon>
        <taxon>Endopterygota</taxon>
        <taxon>Diptera</taxon>
        <taxon>Nematocera</taxon>
        <taxon>Culicoidea</taxon>
        <taxon>Culicidae</taxon>
        <taxon>Culicinae</taxon>
        <taxon>Culicini</taxon>
        <taxon>Culex</taxon>
        <taxon>Culex</taxon>
    </lineage>
</organism>
<dbReference type="FunCoup" id="B0WEK8">
    <property type="interactions" value="195"/>
</dbReference>
<feature type="region of interest" description="Disordered" evidence="5">
    <location>
        <begin position="2025"/>
        <end position="2051"/>
    </location>
</feature>
<feature type="compositionally biased region" description="Low complexity" evidence="5">
    <location>
        <begin position="659"/>
        <end position="681"/>
    </location>
</feature>
<gene>
    <name evidence="8" type="primary">6037212</name>
    <name evidence="7" type="ORF">CpipJ_CPIJ005719</name>
</gene>
<feature type="compositionally biased region" description="Basic and acidic residues" evidence="5">
    <location>
        <begin position="700"/>
        <end position="711"/>
    </location>
</feature>
<dbReference type="SUPFAM" id="SSF57903">
    <property type="entry name" value="FYVE/PHD zinc finger"/>
    <property type="match status" value="1"/>
</dbReference>
<dbReference type="InterPro" id="IPR001214">
    <property type="entry name" value="SET_dom"/>
</dbReference>
<dbReference type="eggNOG" id="KOG1844">
    <property type="taxonomic scope" value="Eukaryota"/>
</dbReference>
<feature type="compositionally biased region" description="Basic and acidic residues" evidence="5">
    <location>
        <begin position="1887"/>
        <end position="1929"/>
    </location>
</feature>
<dbReference type="GO" id="GO:0008276">
    <property type="term" value="F:protein methyltransferase activity"/>
    <property type="evidence" value="ECO:0007669"/>
    <property type="project" value="UniProtKB-ARBA"/>
</dbReference>
<evidence type="ECO:0000256" key="5">
    <source>
        <dbReference type="SAM" id="MobiDB-lite"/>
    </source>
</evidence>
<feature type="region of interest" description="Disordered" evidence="5">
    <location>
        <begin position="2656"/>
        <end position="2745"/>
    </location>
</feature>
<keyword evidence="3" id="KW-0862">Zinc</keyword>
<feature type="compositionally biased region" description="Polar residues" evidence="5">
    <location>
        <begin position="2483"/>
        <end position="2492"/>
    </location>
</feature>
<dbReference type="Gene3D" id="2.170.270.10">
    <property type="entry name" value="SET domain"/>
    <property type="match status" value="1"/>
</dbReference>
<feature type="compositionally biased region" description="Low complexity" evidence="5">
    <location>
        <begin position="82"/>
        <end position="100"/>
    </location>
</feature>
<keyword evidence="2" id="KW-0863">Zinc-finger</keyword>
<feature type="region of interest" description="Disordered" evidence="5">
    <location>
        <begin position="2943"/>
        <end position="2965"/>
    </location>
</feature>
<feature type="region of interest" description="Disordered" evidence="5">
    <location>
        <begin position="656"/>
        <end position="711"/>
    </location>
</feature>
<feature type="compositionally biased region" description="Low complexity" evidence="5">
    <location>
        <begin position="1836"/>
        <end position="1847"/>
    </location>
</feature>
<feature type="compositionally biased region" description="Low complexity" evidence="5">
    <location>
        <begin position="1871"/>
        <end position="1886"/>
    </location>
</feature>
<protein>
    <recommendedName>
        <fullName evidence="6">SET domain-containing protein</fullName>
    </recommendedName>
</protein>
<dbReference type="PANTHER" id="PTHR46462:SF3">
    <property type="entry name" value="UPSET, ISOFORM A"/>
    <property type="match status" value="1"/>
</dbReference>
<dbReference type="KEGG" id="cqu:CpipJ_CPIJ005719"/>
<dbReference type="Pfam" id="PF00856">
    <property type="entry name" value="SET"/>
    <property type="match status" value="1"/>
</dbReference>
<dbReference type="GO" id="GO:0070210">
    <property type="term" value="C:Rpd3L-Expanded complex"/>
    <property type="evidence" value="ECO:0007669"/>
    <property type="project" value="TreeGrafter"/>
</dbReference>
<dbReference type="InterPro" id="IPR019786">
    <property type="entry name" value="Zinc_finger_PHD-type_CS"/>
</dbReference>
<feature type="compositionally biased region" description="Low complexity" evidence="5">
    <location>
        <begin position="1445"/>
        <end position="1457"/>
    </location>
</feature>
<dbReference type="STRING" id="7176.B0WEK8"/>
<keyword evidence="4" id="KW-0156">Chromatin regulator</keyword>
<feature type="region of interest" description="Disordered" evidence="5">
    <location>
        <begin position="82"/>
        <end position="104"/>
    </location>
</feature>
<dbReference type="EnsemblMetazoa" id="CPIJ005719-RA">
    <property type="protein sequence ID" value="CPIJ005719-PA"/>
    <property type="gene ID" value="CPIJ005719"/>
</dbReference>
<dbReference type="HOGENOM" id="CLU_225850_0_0_1"/>
<feature type="region of interest" description="Disordered" evidence="5">
    <location>
        <begin position="2130"/>
        <end position="2154"/>
    </location>
</feature>
<feature type="region of interest" description="Disordered" evidence="5">
    <location>
        <begin position="2081"/>
        <end position="2101"/>
    </location>
</feature>
<feature type="compositionally biased region" description="Low complexity" evidence="5">
    <location>
        <begin position="505"/>
        <end position="519"/>
    </location>
</feature>
<feature type="region of interest" description="Disordered" evidence="5">
    <location>
        <begin position="2236"/>
        <end position="2256"/>
    </location>
</feature>
<feature type="compositionally biased region" description="Low complexity" evidence="5">
    <location>
        <begin position="1669"/>
        <end position="1678"/>
    </location>
</feature>
<dbReference type="InterPro" id="IPR001965">
    <property type="entry name" value="Znf_PHD"/>
</dbReference>
<dbReference type="FunFam" id="3.30.40.10:FF:000150">
    <property type="entry name" value="Inactive histone-lysine N-methyltransferase 2E"/>
    <property type="match status" value="1"/>
</dbReference>
<dbReference type="GO" id="GO:0008270">
    <property type="term" value="F:zinc ion binding"/>
    <property type="evidence" value="ECO:0007669"/>
    <property type="project" value="UniProtKB-KW"/>
</dbReference>
<keyword evidence="1" id="KW-0479">Metal-binding</keyword>
<dbReference type="GO" id="GO:0008757">
    <property type="term" value="F:S-adenosylmethionine-dependent methyltransferase activity"/>
    <property type="evidence" value="ECO:0007669"/>
    <property type="project" value="UniProtKB-ARBA"/>
</dbReference>
<dbReference type="Pfam" id="PF20826">
    <property type="entry name" value="PHD_5"/>
    <property type="match status" value="1"/>
</dbReference>
<feature type="compositionally biased region" description="Basic and acidic residues" evidence="5">
    <location>
        <begin position="2550"/>
        <end position="2562"/>
    </location>
</feature>
<dbReference type="Proteomes" id="UP000002320">
    <property type="component" value="Unassembled WGS sequence"/>
</dbReference>
<dbReference type="Gene3D" id="3.30.40.10">
    <property type="entry name" value="Zinc/RING finger domain, C3HC4 (zinc finger)"/>
    <property type="match status" value="1"/>
</dbReference>
<keyword evidence="9" id="KW-1185">Reference proteome</keyword>
<feature type="region of interest" description="Disordered" evidence="5">
    <location>
        <begin position="1660"/>
        <end position="1680"/>
    </location>
</feature>
<evidence type="ECO:0000313" key="9">
    <source>
        <dbReference type="Proteomes" id="UP000002320"/>
    </source>
</evidence>
<dbReference type="VEuPathDB" id="VectorBase:CPIJ005719"/>
<feature type="region of interest" description="Disordered" evidence="5">
    <location>
        <begin position="3045"/>
        <end position="3080"/>
    </location>
</feature>
<dbReference type="InParanoid" id="B0WEK8"/>
<feature type="compositionally biased region" description="Low complexity" evidence="5">
    <location>
        <begin position="1476"/>
        <end position="1498"/>
    </location>
</feature>
<dbReference type="GO" id="GO:0006355">
    <property type="term" value="P:regulation of DNA-templated transcription"/>
    <property type="evidence" value="ECO:0007669"/>
    <property type="project" value="TreeGrafter"/>
</dbReference>
<feature type="compositionally biased region" description="Acidic residues" evidence="5">
    <location>
        <begin position="930"/>
        <end position="946"/>
    </location>
</feature>
<feature type="compositionally biased region" description="Pro residues" evidence="5">
    <location>
        <begin position="2727"/>
        <end position="2738"/>
    </location>
</feature>
<feature type="region of interest" description="Disordered" evidence="5">
    <location>
        <begin position="263"/>
        <end position="288"/>
    </location>
</feature>
<reference evidence="8" key="2">
    <citation type="submission" date="2021-02" db="UniProtKB">
        <authorList>
            <consortium name="EnsemblMetazoa"/>
        </authorList>
    </citation>
    <scope>IDENTIFICATION</scope>
    <source>
        <strain evidence="8">JHB</strain>
    </source>
</reference>
<feature type="region of interest" description="Disordered" evidence="5">
    <location>
        <begin position="483"/>
        <end position="617"/>
    </location>
</feature>
<evidence type="ECO:0000256" key="2">
    <source>
        <dbReference type="ARBA" id="ARBA00022771"/>
    </source>
</evidence>
<dbReference type="GO" id="GO:0008170">
    <property type="term" value="F:N-methyltransferase activity"/>
    <property type="evidence" value="ECO:0007669"/>
    <property type="project" value="UniProtKB-ARBA"/>
</dbReference>
<feature type="region of interest" description="Disordered" evidence="5">
    <location>
        <begin position="2447"/>
        <end position="2563"/>
    </location>
</feature>
<dbReference type="VEuPathDB" id="VectorBase:CQUJHB012174"/>
<dbReference type="InterPro" id="IPR011011">
    <property type="entry name" value="Znf_FYVE_PHD"/>
</dbReference>
<name>B0WEK8_CULQU</name>
<dbReference type="CDD" id="cd15550">
    <property type="entry name" value="PHD_MLL5"/>
    <property type="match status" value="1"/>
</dbReference>
<evidence type="ECO:0000256" key="4">
    <source>
        <dbReference type="ARBA" id="ARBA00022853"/>
    </source>
</evidence>
<reference evidence="7" key="1">
    <citation type="submission" date="2007-03" db="EMBL/GenBank/DDBJ databases">
        <title>Annotation of Culex pipiens quinquefasciatus.</title>
        <authorList>
            <consortium name="The Broad Institute Genome Sequencing Platform"/>
            <person name="Atkinson P.W."/>
            <person name="Hemingway J."/>
            <person name="Christensen B.M."/>
            <person name="Higgs S."/>
            <person name="Kodira C."/>
            <person name="Hannick L."/>
            <person name="Megy K."/>
            <person name="O'Leary S."/>
            <person name="Pearson M."/>
            <person name="Haas B.J."/>
            <person name="Mauceli E."/>
            <person name="Wortman J.R."/>
            <person name="Lee N.H."/>
            <person name="Guigo R."/>
            <person name="Stanke M."/>
            <person name="Alvarado L."/>
            <person name="Amedeo P."/>
            <person name="Antoine C.H."/>
            <person name="Arensburger P."/>
            <person name="Bidwell S.L."/>
            <person name="Crawford M."/>
            <person name="Camaro F."/>
            <person name="Devon K."/>
            <person name="Engels R."/>
            <person name="Hammond M."/>
            <person name="Howarth C."/>
            <person name="Koehrsen M."/>
            <person name="Lawson D."/>
            <person name="Montgomery P."/>
            <person name="Nene V."/>
            <person name="Nusbaum C."/>
            <person name="Puiu D."/>
            <person name="Romero-Severson J."/>
            <person name="Severson D.W."/>
            <person name="Shumway M."/>
            <person name="Sisk P."/>
            <person name="Stolte C."/>
            <person name="Zeng Q."/>
            <person name="Eisenstadt E."/>
            <person name="Fraser-Liggett C."/>
            <person name="Strausberg R."/>
            <person name="Galagan J."/>
            <person name="Birren B."/>
            <person name="Collins F.H."/>
        </authorList>
    </citation>
    <scope>NUCLEOTIDE SEQUENCE [LARGE SCALE GENOMIC DNA]</scope>
    <source>
        <strain evidence="7">JHB</strain>
    </source>
</reference>
<feature type="region of interest" description="Disordered" evidence="5">
    <location>
        <begin position="1"/>
        <end position="30"/>
    </location>
</feature>
<feature type="compositionally biased region" description="Polar residues" evidence="5">
    <location>
        <begin position="3057"/>
        <end position="3069"/>
    </location>
</feature>
<evidence type="ECO:0000256" key="1">
    <source>
        <dbReference type="ARBA" id="ARBA00022723"/>
    </source>
</evidence>
<accession>B0WEK8</accession>
<dbReference type="SMART" id="SM00317">
    <property type="entry name" value="SET"/>
    <property type="match status" value="1"/>
</dbReference>
<feature type="compositionally biased region" description="Polar residues" evidence="5">
    <location>
        <begin position="424"/>
        <end position="433"/>
    </location>
</feature>
<evidence type="ECO:0000313" key="8">
    <source>
        <dbReference type="EnsemblMetazoa" id="CPIJ005719-PA"/>
    </source>
</evidence>
<evidence type="ECO:0000256" key="3">
    <source>
        <dbReference type="ARBA" id="ARBA00022833"/>
    </source>
</evidence>
<dbReference type="PROSITE" id="PS01359">
    <property type="entry name" value="ZF_PHD_1"/>
    <property type="match status" value="1"/>
</dbReference>
<proteinExistence type="predicted"/>
<dbReference type="OMA" id="EYNCELC"/>
<feature type="compositionally biased region" description="Basic residues" evidence="5">
    <location>
        <begin position="1950"/>
        <end position="1968"/>
    </location>
</feature>
<dbReference type="InterPro" id="IPR046341">
    <property type="entry name" value="SET_dom_sf"/>
</dbReference>
<feature type="compositionally biased region" description="Pro residues" evidence="5">
    <location>
        <begin position="778"/>
        <end position="791"/>
    </location>
</feature>